<keyword evidence="10" id="KW-0175">Coiled coil</keyword>
<feature type="coiled-coil region" evidence="10">
    <location>
        <begin position="552"/>
        <end position="583"/>
    </location>
</feature>
<organism evidence="11 12">
    <name type="scientific">Paramecium primaurelia</name>
    <dbReference type="NCBI Taxonomy" id="5886"/>
    <lineage>
        <taxon>Eukaryota</taxon>
        <taxon>Sar</taxon>
        <taxon>Alveolata</taxon>
        <taxon>Ciliophora</taxon>
        <taxon>Intramacronucleata</taxon>
        <taxon>Oligohymenophorea</taxon>
        <taxon>Peniculida</taxon>
        <taxon>Parameciidae</taxon>
        <taxon>Paramecium</taxon>
    </lineage>
</organism>
<keyword evidence="5" id="KW-0677">Repeat</keyword>
<dbReference type="FunFam" id="2.130.10.10:FF:000034">
    <property type="entry name" value="Pre-mRNA-processing factor 17, putative"/>
    <property type="match status" value="1"/>
</dbReference>
<feature type="repeat" description="WD" evidence="9">
    <location>
        <begin position="627"/>
        <end position="661"/>
    </location>
</feature>
<dbReference type="GO" id="GO:0003729">
    <property type="term" value="F:mRNA binding"/>
    <property type="evidence" value="ECO:0007669"/>
    <property type="project" value="TreeGrafter"/>
</dbReference>
<dbReference type="PROSITE" id="PS00678">
    <property type="entry name" value="WD_REPEATS_1"/>
    <property type="match status" value="2"/>
</dbReference>
<reference evidence="11" key="1">
    <citation type="submission" date="2021-01" db="EMBL/GenBank/DDBJ databases">
        <authorList>
            <consortium name="Genoscope - CEA"/>
            <person name="William W."/>
        </authorList>
    </citation>
    <scope>NUCLEOTIDE SEQUENCE</scope>
</reference>
<feature type="repeat" description="WD" evidence="9">
    <location>
        <begin position="757"/>
        <end position="789"/>
    </location>
</feature>
<evidence type="ECO:0000256" key="4">
    <source>
        <dbReference type="ARBA" id="ARBA00022728"/>
    </source>
</evidence>
<evidence type="ECO:0000256" key="3">
    <source>
        <dbReference type="ARBA" id="ARBA00022664"/>
    </source>
</evidence>
<dbReference type="InterPro" id="IPR001680">
    <property type="entry name" value="WD40_rpt"/>
</dbReference>
<dbReference type="CDD" id="cd00200">
    <property type="entry name" value="WD40"/>
    <property type="match status" value="2"/>
</dbReference>
<evidence type="ECO:0000256" key="6">
    <source>
        <dbReference type="ARBA" id="ARBA00023187"/>
    </source>
</evidence>
<feature type="repeat" description="WD" evidence="9">
    <location>
        <begin position="288"/>
        <end position="329"/>
    </location>
</feature>
<dbReference type="Pfam" id="PF00400">
    <property type="entry name" value="WD40"/>
    <property type="match status" value="8"/>
</dbReference>
<keyword evidence="2 9" id="KW-0853">WD repeat</keyword>
<evidence type="ECO:0000256" key="8">
    <source>
        <dbReference type="ARBA" id="ARBA00068146"/>
    </source>
</evidence>
<dbReference type="Proteomes" id="UP000688137">
    <property type="component" value="Unassembled WGS sequence"/>
</dbReference>
<sequence length="923" mass="106818">MLVDYSDDEQEIMDNKPKSILVNPEVDCSHLVKKKEEEKALELSKTYNFLGQKKNHLTGNVESVYYNDAVFEEQFHKFNVYGFAVDPNERNRRVIACNQKQEELSTLMKEGYDVDAADPLFSKNVLAGMHKEDKLKQQELKQNRVKANDPSKGEFMGPWAGQQDEQFENIQMNEEQQKLLDQLEEQRKQKIDESKKQEENFVPYMEQHVSQTEQFGGRQFIAPPPELKYVDHTCYIPKRCIQTFHGHTKGVQVCKFFPKFGHLMLSGSLDHKIKMWDIIGNKQCVRTYYGHQGALRDLNFSNDGRTFLSAGYDKKILVWDTEYGKVTQTINLQHFPYCVRLNPDPAKQHSFLLGSSDKRIKQFDIRSGQQTLVYDEHLQAINTITYFNQNRKFVSSSDDKKLFIWEFGIPVVIKHISDPEMHAVTATATYNFLGQKKNHLTGNVESVYYNDAVFEEQFHKFNVYGFAVDPNERNRRVIACNQKQEELSTLMKEGYDVDAADPLFSKNVLAGMHKEDKLKQQELKQNRVKANDPSKGEFMGPWAGQQDEQFENIQMNEEQQKLLDQLEEQRKQKIDESKKQEENFVPYMEQHVSQTEQFGGRQFIAPPPELKYVDHTCYIPKRCIQTFHGHTKGVQVCKFFPKFGHLMLSGSLDHKIKMWDIIGNKQCVRTYYGHQGALRDLNFSNDGRTFLSAGYDKKILVWDTEYGKVTQTINLQHFPYCVRLNPDPAKQHSFLLGSSDKRIKQFDIRSGQQTLVYDEHLQAINTITYFNQNRKFVSSSDDKKLFIWEFGIPVVIKHISDPEMHAVTATAVNPSGLNWVGQQSNNLIIVYDTKAGNFRMNRKKNFKGHVSAGYACGVTFSADGQFLASGDSEGRVFFWDWKTAKSYRTIQAHDNVCIGVEWHPIEPSKVVTCGWDGVLKLWD</sequence>
<feature type="coiled-coil region" evidence="10">
    <location>
        <begin position="169"/>
        <end position="200"/>
    </location>
</feature>
<evidence type="ECO:0000256" key="1">
    <source>
        <dbReference type="ARBA" id="ARBA00004123"/>
    </source>
</evidence>
<evidence type="ECO:0000256" key="9">
    <source>
        <dbReference type="PROSITE-ProRule" id="PRU00221"/>
    </source>
</evidence>
<dbReference type="PANTHER" id="PTHR43979:SF1">
    <property type="entry name" value="PRE-MRNA-PROCESSING FACTOR 17"/>
    <property type="match status" value="1"/>
</dbReference>
<evidence type="ECO:0000256" key="7">
    <source>
        <dbReference type="ARBA" id="ARBA00023242"/>
    </source>
</evidence>
<dbReference type="InterPro" id="IPR032847">
    <property type="entry name" value="PRPF17"/>
</dbReference>
<dbReference type="InterPro" id="IPR019775">
    <property type="entry name" value="WD40_repeat_CS"/>
</dbReference>
<dbReference type="SMART" id="SM00320">
    <property type="entry name" value="WD40"/>
    <property type="match status" value="10"/>
</dbReference>
<gene>
    <name evidence="11" type="ORF">PPRIM_AZ9-3.1.T0200226</name>
</gene>
<evidence type="ECO:0000313" key="11">
    <source>
        <dbReference type="EMBL" id="CAD8053233.1"/>
    </source>
</evidence>
<dbReference type="GO" id="GO:0071013">
    <property type="term" value="C:catalytic step 2 spliceosome"/>
    <property type="evidence" value="ECO:0007669"/>
    <property type="project" value="InterPro"/>
</dbReference>
<keyword evidence="3" id="KW-0507">mRNA processing</keyword>
<evidence type="ECO:0000256" key="5">
    <source>
        <dbReference type="ARBA" id="ARBA00022737"/>
    </source>
</evidence>
<keyword evidence="12" id="KW-1185">Reference proteome</keyword>
<dbReference type="EMBL" id="CAJJDM010000017">
    <property type="protein sequence ID" value="CAD8053233.1"/>
    <property type="molecule type" value="Genomic_DNA"/>
</dbReference>
<dbReference type="AlphaFoldDB" id="A0A8S1KG72"/>
<evidence type="ECO:0000313" key="12">
    <source>
        <dbReference type="Proteomes" id="UP000688137"/>
    </source>
</evidence>
<comment type="caution">
    <text evidence="11">The sequence shown here is derived from an EMBL/GenBank/DDBJ whole genome shotgun (WGS) entry which is preliminary data.</text>
</comment>
<proteinExistence type="predicted"/>
<name>A0A8S1KG72_PARPR</name>
<dbReference type="GO" id="GO:0000398">
    <property type="term" value="P:mRNA splicing, via spliceosome"/>
    <property type="evidence" value="ECO:0007669"/>
    <property type="project" value="InterPro"/>
</dbReference>
<protein>
    <recommendedName>
        <fullName evidence="8">Pre-mRNA-processing factor 17</fullName>
    </recommendedName>
</protein>
<evidence type="ECO:0000256" key="2">
    <source>
        <dbReference type="ARBA" id="ARBA00022574"/>
    </source>
</evidence>
<comment type="subcellular location">
    <subcellularLocation>
        <location evidence="1">Nucleus</location>
    </subcellularLocation>
</comment>
<keyword evidence="6" id="KW-0508">mRNA splicing</keyword>
<evidence type="ECO:0000256" key="10">
    <source>
        <dbReference type="SAM" id="Coils"/>
    </source>
</evidence>
<feature type="repeat" description="WD" evidence="9">
    <location>
        <begin position="890"/>
        <end position="923"/>
    </location>
</feature>
<dbReference type="PROSITE" id="PS50294">
    <property type="entry name" value="WD_REPEATS_REGION"/>
    <property type="match status" value="5"/>
</dbReference>
<feature type="repeat" description="WD" evidence="9">
    <location>
        <begin position="858"/>
        <end position="889"/>
    </location>
</feature>
<feature type="repeat" description="WD" evidence="9">
    <location>
        <begin position="244"/>
        <end position="278"/>
    </location>
</feature>
<keyword evidence="4" id="KW-0747">Spliceosome</keyword>
<keyword evidence="7" id="KW-0539">Nucleus</keyword>
<feature type="repeat" description="WD" evidence="9">
    <location>
        <begin position="374"/>
        <end position="406"/>
    </location>
</feature>
<dbReference type="PROSITE" id="PS50082">
    <property type="entry name" value="WD_REPEATS_2"/>
    <property type="match status" value="8"/>
</dbReference>
<feature type="repeat" description="WD" evidence="9">
    <location>
        <begin position="671"/>
        <end position="712"/>
    </location>
</feature>
<accession>A0A8S1KG72</accession>
<dbReference type="PANTHER" id="PTHR43979">
    <property type="entry name" value="PRE-MRNA-PROCESSING FACTOR 17"/>
    <property type="match status" value="1"/>
</dbReference>